<comment type="caution">
    <text evidence="3">The sequence shown here is derived from an EMBL/GenBank/DDBJ whole genome shotgun (WGS) entry which is preliminary data.</text>
</comment>
<dbReference type="GO" id="GO:0016020">
    <property type="term" value="C:membrane"/>
    <property type="evidence" value="ECO:0007669"/>
    <property type="project" value="InterPro"/>
</dbReference>
<keyword evidence="2" id="KW-0472">Membrane</keyword>
<sequence>MLHELLTFVVDTITGLFASFLLLRFWMQVLRVRPPAPLAQAIFQLTDWLVHPIRRLVPGFKGYDWASLIATFLVALVAMLVDFWVLAQFPVQAILIMALFRVVQWVLYGLMALLVLEAIFSWVNPSAPFAPLIRAMNEPLLNPIRKILPSLGGLDFSPLLALLLLQVVHRVLSASLPALLML</sequence>
<gene>
    <name evidence="3" type="ORF">H8K47_07355</name>
</gene>
<dbReference type="InterPro" id="IPR003425">
    <property type="entry name" value="CCB3/YggT"/>
</dbReference>
<evidence type="ECO:0000313" key="3">
    <source>
        <dbReference type="EMBL" id="MBC3935170.1"/>
    </source>
</evidence>
<organism evidence="3 4">
    <name type="scientific">Undibacterium rugosum</name>
    <dbReference type="NCBI Taxonomy" id="2762291"/>
    <lineage>
        <taxon>Bacteria</taxon>
        <taxon>Pseudomonadati</taxon>
        <taxon>Pseudomonadota</taxon>
        <taxon>Betaproteobacteria</taxon>
        <taxon>Burkholderiales</taxon>
        <taxon>Oxalobacteraceae</taxon>
        <taxon>Undibacterium</taxon>
    </lineage>
</organism>
<feature type="transmembrane region" description="Helical" evidence="2">
    <location>
        <begin position="65"/>
        <end position="86"/>
    </location>
</feature>
<evidence type="ECO:0000256" key="2">
    <source>
        <dbReference type="SAM" id="Phobius"/>
    </source>
</evidence>
<dbReference type="PANTHER" id="PTHR33219">
    <property type="entry name" value="YLMG HOMOLOG PROTEIN 2, CHLOROPLASTIC"/>
    <property type="match status" value="1"/>
</dbReference>
<name>A0A923I2H7_9BURK</name>
<dbReference type="RefSeq" id="WP_186880757.1">
    <property type="nucleotide sequence ID" value="NZ_JACOGG010000006.1"/>
</dbReference>
<reference evidence="3" key="1">
    <citation type="submission" date="2020-08" db="EMBL/GenBank/DDBJ databases">
        <title>Novel species isolated from subtropical streams in China.</title>
        <authorList>
            <person name="Lu H."/>
        </authorList>
    </citation>
    <scope>NUCLEOTIDE SEQUENCE</scope>
    <source>
        <strain evidence="3">CY7W</strain>
    </source>
</reference>
<keyword evidence="4" id="KW-1185">Reference proteome</keyword>
<dbReference type="Proteomes" id="UP000612361">
    <property type="component" value="Unassembled WGS sequence"/>
</dbReference>
<keyword evidence="2" id="KW-1133">Transmembrane helix</keyword>
<dbReference type="EMBL" id="JACOGG010000006">
    <property type="protein sequence ID" value="MBC3935170.1"/>
    <property type="molecule type" value="Genomic_DNA"/>
</dbReference>
<proteinExistence type="inferred from homology"/>
<dbReference type="AlphaFoldDB" id="A0A923I2H7"/>
<protein>
    <submittedName>
        <fullName evidence="3">YggT family protein</fullName>
    </submittedName>
</protein>
<dbReference type="PANTHER" id="PTHR33219:SF14">
    <property type="entry name" value="PROTEIN COFACTOR ASSEMBLY OF COMPLEX C SUBUNIT B CCB3, CHLOROPLASTIC-RELATED"/>
    <property type="match status" value="1"/>
</dbReference>
<dbReference type="Pfam" id="PF02325">
    <property type="entry name" value="CCB3_YggT"/>
    <property type="match status" value="2"/>
</dbReference>
<evidence type="ECO:0000313" key="4">
    <source>
        <dbReference type="Proteomes" id="UP000612361"/>
    </source>
</evidence>
<accession>A0A923I2H7</accession>
<comment type="similarity">
    <text evidence="1">Belongs to the YggT family.</text>
</comment>
<feature type="transmembrane region" description="Helical" evidence="2">
    <location>
        <begin position="5"/>
        <end position="27"/>
    </location>
</feature>
<evidence type="ECO:0000256" key="1">
    <source>
        <dbReference type="ARBA" id="ARBA00010894"/>
    </source>
</evidence>
<keyword evidence="2" id="KW-0812">Transmembrane</keyword>
<feature type="transmembrane region" description="Helical" evidence="2">
    <location>
        <begin position="98"/>
        <end position="123"/>
    </location>
</feature>